<feature type="active site" evidence="1">
    <location>
        <position position="286"/>
    </location>
</feature>
<dbReference type="PANTHER" id="PTHR37981:SF1">
    <property type="entry name" value="SGNH HYDROLASE-TYPE ESTERASE DOMAIN-CONTAINING PROTEIN"/>
    <property type="match status" value="1"/>
</dbReference>
<feature type="signal peptide" evidence="3">
    <location>
        <begin position="1"/>
        <end position="32"/>
    </location>
</feature>
<evidence type="ECO:0000259" key="4">
    <source>
        <dbReference type="Pfam" id="PF13472"/>
    </source>
</evidence>
<dbReference type="EMBL" id="JAUTIX010000008">
    <property type="protein sequence ID" value="MDP0400053.1"/>
    <property type="molecule type" value="Genomic_DNA"/>
</dbReference>
<dbReference type="Proteomes" id="UP001178281">
    <property type="component" value="Unassembled WGS sequence"/>
</dbReference>
<evidence type="ECO:0000256" key="3">
    <source>
        <dbReference type="SAM" id="SignalP"/>
    </source>
</evidence>
<dbReference type="InterPro" id="IPR036514">
    <property type="entry name" value="SGNH_hydro_sf"/>
</dbReference>
<dbReference type="CDD" id="cd01823">
    <property type="entry name" value="SEST_like"/>
    <property type="match status" value="1"/>
</dbReference>
<comment type="caution">
    <text evidence="5">The sequence shown here is derived from an EMBL/GenBank/DDBJ whole genome shotgun (WGS) entry which is preliminary data.</text>
</comment>
<keyword evidence="6" id="KW-1185">Reference proteome</keyword>
<feature type="disulfide bond" evidence="2">
    <location>
        <begin position="148"/>
        <end position="159"/>
    </location>
</feature>
<dbReference type="AlphaFoldDB" id="A0AA90NDR7"/>
<evidence type="ECO:0000313" key="5">
    <source>
        <dbReference type="EMBL" id="MDP0400053.1"/>
    </source>
</evidence>
<name>A0AA90NDR7_9ACTN</name>
<accession>A0AA90NDR7</accession>
<dbReference type="EC" id="3.1.-.-" evidence="5"/>
<reference evidence="5" key="1">
    <citation type="submission" date="2023-08" db="EMBL/GenBank/DDBJ databases">
        <title>The draft genome of Tsukamurella strandjordii strain 050030.</title>
        <authorList>
            <person name="Zhao F."/>
            <person name="Feng Y."/>
            <person name="Zong Z."/>
        </authorList>
    </citation>
    <scope>NUCLEOTIDE SEQUENCE</scope>
    <source>
        <strain evidence="5">050030</strain>
    </source>
</reference>
<feature type="chain" id="PRO_5041717215" evidence="3">
    <location>
        <begin position="33"/>
        <end position="313"/>
    </location>
</feature>
<feature type="active site" description="Nucleophile" evidence="1">
    <location>
        <position position="45"/>
    </location>
</feature>
<feature type="disulfide bond" evidence="2">
    <location>
        <begin position="64"/>
        <end position="91"/>
    </location>
</feature>
<dbReference type="InterPro" id="IPR037460">
    <property type="entry name" value="SEST-like"/>
</dbReference>
<dbReference type="InterPro" id="IPR013830">
    <property type="entry name" value="SGNH_hydro"/>
</dbReference>
<evidence type="ECO:0000256" key="2">
    <source>
        <dbReference type="PIRSR" id="PIRSR637460-2"/>
    </source>
</evidence>
<feature type="disulfide bond" evidence="2">
    <location>
        <begin position="217"/>
        <end position="267"/>
    </location>
</feature>
<dbReference type="GO" id="GO:0004806">
    <property type="term" value="F:triacylglycerol lipase activity"/>
    <property type="evidence" value="ECO:0007669"/>
    <property type="project" value="TreeGrafter"/>
</dbReference>
<keyword evidence="2" id="KW-1015">Disulfide bond</keyword>
<keyword evidence="3" id="KW-0732">Signal</keyword>
<dbReference type="Pfam" id="PF13472">
    <property type="entry name" value="Lipase_GDSL_2"/>
    <property type="match status" value="1"/>
</dbReference>
<protein>
    <submittedName>
        <fullName evidence="5">SGNH/GDSL hydrolase family protein</fullName>
        <ecNumber evidence="5">3.1.-.-</ecNumber>
    </submittedName>
</protein>
<feature type="domain" description="SGNH hydrolase-type esterase" evidence="4">
    <location>
        <begin position="41"/>
        <end position="276"/>
    </location>
</feature>
<keyword evidence="5" id="KW-0378">Hydrolase</keyword>
<dbReference type="RefSeq" id="WP_305112520.1">
    <property type="nucleotide sequence ID" value="NZ_JAUTIX010000008.1"/>
</dbReference>
<gene>
    <name evidence="5" type="ORF">Q7X28_19220</name>
</gene>
<evidence type="ECO:0000256" key="1">
    <source>
        <dbReference type="PIRSR" id="PIRSR637460-1"/>
    </source>
</evidence>
<sequence>MASTMRVRTSLLGLGAAVAAACAAGLAVPANAAPPPPVYVALGDSYSSLPADATVGGSQQERSCGRSVRNYPKLVSDALGIPREQLRDNTCGGADTDDAFASQRAGDAKTGYYDAPAQLDGIVPQTRLVTVSLGGNDGSLYSTILRACASVPHAAAPRCTFDQASRPAELSDGAVDDRLARITAANQRIIRAVRDRSPQARILVVGYPAVFAADRTCGAIAPFHSASIGWMRSILTERLNRAVQRAAITERVEYIDMEPASQGHEVCSTRPWINGVTDVPRAAGMHPFPEEGEAVAAAVTRAVRASGPAVGPR</sequence>
<evidence type="ECO:0000313" key="6">
    <source>
        <dbReference type="Proteomes" id="UP001178281"/>
    </source>
</evidence>
<dbReference type="GO" id="GO:0019433">
    <property type="term" value="P:triglyceride catabolic process"/>
    <property type="evidence" value="ECO:0007669"/>
    <property type="project" value="TreeGrafter"/>
</dbReference>
<dbReference type="Gene3D" id="3.40.50.1110">
    <property type="entry name" value="SGNH hydrolase"/>
    <property type="match status" value="1"/>
</dbReference>
<dbReference type="SUPFAM" id="SSF52266">
    <property type="entry name" value="SGNH hydrolase"/>
    <property type="match status" value="1"/>
</dbReference>
<organism evidence="5 6">
    <name type="scientific">Tsukamurella strandjordii</name>
    <dbReference type="NCBI Taxonomy" id="147577"/>
    <lineage>
        <taxon>Bacteria</taxon>
        <taxon>Bacillati</taxon>
        <taxon>Actinomycetota</taxon>
        <taxon>Actinomycetes</taxon>
        <taxon>Mycobacteriales</taxon>
        <taxon>Tsukamurellaceae</taxon>
        <taxon>Tsukamurella</taxon>
    </lineage>
</organism>
<dbReference type="PANTHER" id="PTHR37981">
    <property type="entry name" value="LIPASE 2"/>
    <property type="match status" value="1"/>
</dbReference>
<proteinExistence type="predicted"/>
<dbReference type="PROSITE" id="PS51257">
    <property type="entry name" value="PROKAR_LIPOPROTEIN"/>
    <property type="match status" value="1"/>
</dbReference>